<evidence type="ECO:0000256" key="9">
    <source>
        <dbReference type="RuleBase" id="RU369079"/>
    </source>
</evidence>
<keyword evidence="3" id="KW-1003">Cell membrane</keyword>
<evidence type="ECO:0000313" key="11">
    <source>
        <dbReference type="EMBL" id="KPN63614.1"/>
    </source>
</evidence>
<evidence type="ECO:0000256" key="5">
    <source>
        <dbReference type="ARBA" id="ARBA00022692"/>
    </source>
</evidence>
<comment type="subcellular location">
    <subcellularLocation>
        <location evidence="1 9">Cell inner membrane</location>
        <topology evidence="1 9">Multi-pass membrane protein</topology>
    </subcellularLocation>
</comment>
<evidence type="ECO:0000256" key="8">
    <source>
        <dbReference type="ARBA" id="ARBA00038436"/>
    </source>
</evidence>
<dbReference type="InterPro" id="IPR036565">
    <property type="entry name" value="Mur-like_cat_sf"/>
</dbReference>
<dbReference type="PANTHER" id="PTHR35011">
    <property type="entry name" value="2,3-DIKETO-L-GULONATE TRAP TRANSPORTER SMALL PERMEASE PROTEIN YIAM"/>
    <property type="match status" value="1"/>
</dbReference>
<keyword evidence="7 9" id="KW-0472">Membrane</keyword>
<keyword evidence="4 9" id="KW-0997">Cell inner membrane</keyword>
<keyword evidence="5 9" id="KW-0812">Transmembrane</keyword>
<organism evidence="11 12">
    <name type="scientific">Aliiroseovarius crassostreae</name>
    <dbReference type="NCBI Taxonomy" id="154981"/>
    <lineage>
        <taxon>Bacteria</taxon>
        <taxon>Pseudomonadati</taxon>
        <taxon>Pseudomonadota</taxon>
        <taxon>Alphaproteobacteria</taxon>
        <taxon>Rhodobacterales</taxon>
        <taxon>Paracoccaceae</taxon>
        <taxon>Aliiroseovarius</taxon>
    </lineage>
</organism>
<dbReference type="RefSeq" id="WP_055190135.1">
    <property type="nucleotide sequence ID" value="NZ_FPBS01000031.1"/>
</dbReference>
<comment type="similarity">
    <text evidence="8 9">Belongs to the TRAP transporter small permease family.</text>
</comment>
<dbReference type="EMBL" id="LKBA01000006">
    <property type="protein sequence ID" value="KPN63614.1"/>
    <property type="molecule type" value="Genomic_DNA"/>
</dbReference>
<name>A0A0P7I3A1_9RHOB</name>
<dbReference type="STRING" id="154981.AKJ29_13345"/>
<evidence type="ECO:0000259" key="10">
    <source>
        <dbReference type="Pfam" id="PF04290"/>
    </source>
</evidence>
<dbReference type="SUPFAM" id="SSF53623">
    <property type="entry name" value="MurD-like peptide ligases, catalytic domain"/>
    <property type="match status" value="1"/>
</dbReference>
<dbReference type="GO" id="GO:0005524">
    <property type="term" value="F:ATP binding"/>
    <property type="evidence" value="ECO:0007669"/>
    <property type="project" value="InterPro"/>
</dbReference>
<feature type="transmembrane region" description="Helical" evidence="9">
    <location>
        <begin position="92"/>
        <end position="116"/>
    </location>
</feature>
<evidence type="ECO:0000256" key="1">
    <source>
        <dbReference type="ARBA" id="ARBA00004429"/>
    </source>
</evidence>
<dbReference type="GO" id="GO:0022857">
    <property type="term" value="F:transmembrane transporter activity"/>
    <property type="evidence" value="ECO:0007669"/>
    <property type="project" value="UniProtKB-UniRule"/>
</dbReference>
<keyword evidence="6 9" id="KW-1133">Transmembrane helix</keyword>
<feature type="transmembrane region" description="Helical" evidence="9">
    <location>
        <begin position="136"/>
        <end position="154"/>
    </location>
</feature>
<evidence type="ECO:0000256" key="7">
    <source>
        <dbReference type="ARBA" id="ARBA00023136"/>
    </source>
</evidence>
<dbReference type="Pfam" id="PF04290">
    <property type="entry name" value="DctQ"/>
    <property type="match status" value="1"/>
</dbReference>
<protein>
    <recommendedName>
        <fullName evidence="9">TRAP transporter small permease protein</fullName>
    </recommendedName>
</protein>
<evidence type="ECO:0000256" key="3">
    <source>
        <dbReference type="ARBA" id="ARBA00022475"/>
    </source>
</evidence>
<evidence type="ECO:0000313" key="12">
    <source>
        <dbReference type="Proteomes" id="UP000050471"/>
    </source>
</evidence>
<keyword evidence="2 9" id="KW-0813">Transport</keyword>
<sequence length="166" mass="18546">MLHIYDTTKRLFSQINLICAIAGAVILFFITAIVFIEVVSRAMLGTSRLWVIEVSEYSLLFITFLGAPYLLEKNMHVMLDILYDHLGRGLKIFAKLFNAVIGTAACLVMTIVGVRVVLDQIETGVREATVMAPQSFWITAALPLGMCLMAFQFFRQGVDALHDVRT</sequence>
<feature type="transmembrane region" description="Helical" evidence="9">
    <location>
        <begin position="12"/>
        <end position="36"/>
    </location>
</feature>
<dbReference type="InterPro" id="IPR055348">
    <property type="entry name" value="DctQ"/>
</dbReference>
<comment type="caution">
    <text evidence="11">The sequence shown here is derived from an EMBL/GenBank/DDBJ whole genome shotgun (WGS) entry which is preliminary data.</text>
</comment>
<feature type="transmembrane region" description="Helical" evidence="9">
    <location>
        <begin position="48"/>
        <end position="71"/>
    </location>
</feature>
<reference evidence="11 12" key="1">
    <citation type="submission" date="2015-09" db="EMBL/GenBank/DDBJ databases">
        <title>Draft genome sequence of Aliiroseovarius crassostreae CV919-312TSm, the causative agent of Roseovarius Oyster Disease (formerly Juvenile Oyster Disease).</title>
        <authorList>
            <person name="Kessner L."/>
            <person name="Spinard E."/>
            <person name="Nelson D."/>
        </authorList>
    </citation>
    <scope>NUCLEOTIDE SEQUENCE [LARGE SCALE GENOMIC DNA]</scope>
    <source>
        <strain evidence="11 12">CV919-312</strain>
    </source>
</reference>
<proteinExistence type="inferred from homology"/>
<feature type="domain" description="Tripartite ATP-independent periplasmic transporters DctQ component" evidence="10">
    <location>
        <begin position="30"/>
        <end position="158"/>
    </location>
</feature>
<evidence type="ECO:0000256" key="2">
    <source>
        <dbReference type="ARBA" id="ARBA00022448"/>
    </source>
</evidence>
<dbReference type="GO" id="GO:0005886">
    <property type="term" value="C:plasma membrane"/>
    <property type="evidence" value="ECO:0007669"/>
    <property type="project" value="UniProtKB-SubCell"/>
</dbReference>
<keyword evidence="12" id="KW-1185">Reference proteome</keyword>
<dbReference type="AlphaFoldDB" id="A0A0P7I3A1"/>
<comment type="subunit">
    <text evidence="9">The complex comprises the extracytoplasmic solute receptor protein and the two transmembrane proteins.</text>
</comment>
<dbReference type="Proteomes" id="UP000050471">
    <property type="component" value="Unassembled WGS sequence"/>
</dbReference>
<evidence type="ECO:0000256" key="4">
    <source>
        <dbReference type="ARBA" id="ARBA00022519"/>
    </source>
</evidence>
<accession>A0A0P7I3A1</accession>
<evidence type="ECO:0000256" key="6">
    <source>
        <dbReference type="ARBA" id="ARBA00022989"/>
    </source>
</evidence>
<dbReference type="InterPro" id="IPR007387">
    <property type="entry name" value="TRAP_DctQ"/>
</dbReference>
<gene>
    <name evidence="11" type="ORF">AKJ29_13345</name>
</gene>
<dbReference type="OrthoDB" id="8030921at2"/>
<comment type="function">
    <text evidence="9">Part of the tripartite ATP-independent periplasmic (TRAP) transport system.</text>
</comment>